<dbReference type="InterPro" id="IPR045921">
    <property type="entry name" value="DUF6340"/>
</dbReference>
<proteinExistence type="predicted"/>
<reference evidence="2" key="1">
    <citation type="journal article" date="2012" name="PLoS ONE">
        <title>Gene sets for utilization of primary and secondary nutrition supplies in the distal gut of endangered iberian lynx.</title>
        <authorList>
            <person name="Alcaide M."/>
            <person name="Messina E."/>
            <person name="Richter M."/>
            <person name="Bargiela R."/>
            <person name="Peplies J."/>
            <person name="Huws S.A."/>
            <person name="Newbold C.J."/>
            <person name="Golyshin P.N."/>
            <person name="Simon M.A."/>
            <person name="Lopez G."/>
            <person name="Yakimov M.M."/>
            <person name="Ferrer M."/>
        </authorList>
    </citation>
    <scope>NUCLEOTIDE SEQUENCE</scope>
</reference>
<protein>
    <recommendedName>
        <fullName evidence="3">Tetratricopeptide repeat protein</fullName>
    </recommendedName>
</protein>
<dbReference type="EMBL" id="AMCI01003413">
    <property type="protein sequence ID" value="EJX00368.1"/>
    <property type="molecule type" value="Genomic_DNA"/>
</dbReference>
<dbReference type="SUPFAM" id="SSF48452">
    <property type="entry name" value="TPR-like"/>
    <property type="match status" value="1"/>
</dbReference>
<dbReference type="AlphaFoldDB" id="J9GEZ8"/>
<evidence type="ECO:0000313" key="2">
    <source>
        <dbReference type="EMBL" id="EJX00368.1"/>
    </source>
</evidence>
<organism evidence="2">
    <name type="scientific">gut metagenome</name>
    <dbReference type="NCBI Taxonomy" id="749906"/>
    <lineage>
        <taxon>unclassified sequences</taxon>
        <taxon>metagenomes</taxon>
        <taxon>organismal metagenomes</taxon>
    </lineage>
</organism>
<feature type="compositionally biased region" description="Polar residues" evidence="1">
    <location>
        <begin position="1"/>
        <end position="10"/>
    </location>
</feature>
<name>J9GEZ8_9ZZZZ</name>
<comment type="caution">
    <text evidence="2">The sequence shown here is derived from an EMBL/GenBank/DDBJ whole genome shotgun (WGS) entry which is preliminary data.</text>
</comment>
<dbReference type="InterPro" id="IPR011990">
    <property type="entry name" value="TPR-like_helical_dom_sf"/>
</dbReference>
<feature type="region of interest" description="Disordered" evidence="1">
    <location>
        <begin position="1"/>
        <end position="21"/>
    </location>
</feature>
<accession>J9GEZ8</accession>
<evidence type="ECO:0000256" key="1">
    <source>
        <dbReference type="SAM" id="MobiDB-lite"/>
    </source>
</evidence>
<gene>
    <name evidence="2" type="ORF">EVA_11529</name>
</gene>
<evidence type="ECO:0008006" key="3">
    <source>
        <dbReference type="Google" id="ProtNLM"/>
    </source>
</evidence>
<sequence>MSNTPESKLTPQYEKPENNPTILSRTTVIANANARTATEVLAEEMVHHNYFDVVMICDSALRAKDKIARESTLTQEEIHQLSTDLNADMLIAVEDLPFKVTKTIRYLPEFNCFQSTAEAKTSPVIRIYLPKLNRPMNTIVPTDSLMWQEFCSSPEEAASYLPNDNEILKEVSEYAGFIAARHLVPTWERATRVLYTNGSVPIRDAAVYVRENEWDKASRLWEQAFKESKSKKKKMKAAYNLAVYHEMKDRLSEAQQWAEKAHQLAKEIEKKNLLRTLQATFEEVPYYYITNNYLAELKKRNKDLPKLKVQMNRFKEDF</sequence>
<dbReference type="Pfam" id="PF19867">
    <property type="entry name" value="DUF6340"/>
    <property type="match status" value="1"/>
</dbReference>
<dbReference type="Gene3D" id="1.25.40.10">
    <property type="entry name" value="Tetratricopeptide repeat domain"/>
    <property type="match status" value="1"/>
</dbReference>